<dbReference type="eggNOG" id="COG0583">
    <property type="taxonomic scope" value="Bacteria"/>
</dbReference>
<dbReference type="PROSITE" id="PS50931">
    <property type="entry name" value="HTH_LYSR"/>
    <property type="match status" value="1"/>
</dbReference>
<dbReference type="Gene3D" id="1.10.10.10">
    <property type="entry name" value="Winged helix-like DNA-binding domain superfamily/Winged helix DNA-binding domain"/>
    <property type="match status" value="1"/>
</dbReference>
<evidence type="ECO:0000256" key="4">
    <source>
        <dbReference type="ARBA" id="ARBA00023163"/>
    </source>
</evidence>
<evidence type="ECO:0000259" key="5">
    <source>
        <dbReference type="PROSITE" id="PS50931"/>
    </source>
</evidence>
<keyword evidence="2" id="KW-0805">Transcription regulation</keyword>
<dbReference type="NCBIfam" id="NF040786">
    <property type="entry name" value="LysR_Sec_metab"/>
    <property type="match status" value="1"/>
</dbReference>
<sequence length="296" mass="32826">MNLSYLETFVMVAKHKSFSRAAKTLSLTQPAVSKHISLLEAHYGTKLVNRTSRRVELTDAGIVLYHFAGRIIATMERAKEEIVSFSEEVKGRLSIGASTIPGHYILPRILSDFKKEYPLVNVSLEVSNTGKVINRLQEEAIQVGVIGAPVDSPEINCTEFSSDEVVLIMPRDHPLVFRKELVTDDLVGEKVVVRENDSGTRRIVEEKLAAADIPLDSLQIAGEFGSTEAVLAAVEAGLGISFVSRWAAEKVALEGRIVMRTLQDLRFSRSLYIIYLRDRSLSRPTHAFLSFIKLGS</sequence>
<dbReference type="RefSeq" id="WP_012301227.1">
    <property type="nucleotide sequence ID" value="NC_010424.1"/>
</dbReference>
<dbReference type="PANTHER" id="PTHR30126">
    <property type="entry name" value="HTH-TYPE TRANSCRIPTIONAL REGULATOR"/>
    <property type="match status" value="1"/>
</dbReference>
<name>B1I114_DESAP</name>
<dbReference type="AlphaFoldDB" id="B1I114"/>
<evidence type="ECO:0000313" key="6">
    <source>
        <dbReference type="EMBL" id="ACA58633.1"/>
    </source>
</evidence>
<dbReference type="EMBL" id="CP000860">
    <property type="protein sequence ID" value="ACA58633.1"/>
    <property type="molecule type" value="Genomic_DNA"/>
</dbReference>
<dbReference type="InterPro" id="IPR036390">
    <property type="entry name" value="WH_DNA-bd_sf"/>
</dbReference>
<dbReference type="InterPro" id="IPR000847">
    <property type="entry name" value="LysR_HTH_N"/>
</dbReference>
<reference evidence="6 7" key="2">
    <citation type="journal article" date="2008" name="Science">
        <title>Environmental genomics reveals a single-species ecosystem deep within Earth.</title>
        <authorList>
            <person name="Chivian D."/>
            <person name="Brodie E.L."/>
            <person name="Alm E.J."/>
            <person name="Culley D.E."/>
            <person name="Dehal P.S."/>
            <person name="Desantis T.Z."/>
            <person name="Gihring T.M."/>
            <person name="Lapidus A."/>
            <person name="Lin L.H."/>
            <person name="Lowry S.R."/>
            <person name="Moser D.P."/>
            <person name="Richardson P.M."/>
            <person name="Southam G."/>
            <person name="Wanger G."/>
            <person name="Pratt L.M."/>
            <person name="Andersen G.L."/>
            <person name="Hazen T.C."/>
            <person name="Brockman F.J."/>
            <person name="Arkin A.P."/>
            <person name="Onstott T.C."/>
        </authorList>
    </citation>
    <scope>NUCLEOTIDE SEQUENCE [LARGE SCALE GENOMIC DNA]</scope>
    <source>
        <strain evidence="6 7">MP104C</strain>
    </source>
</reference>
<keyword evidence="4" id="KW-0804">Transcription</keyword>
<dbReference type="Proteomes" id="UP000008544">
    <property type="component" value="Chromosome"/>
</dbReference>
<proteinExistence type="inferred from homology"/>
<evidence type="ECO:0000313" key="7">
    <source>
        <dbReference type="Proteomes" id="UP000008544"/>
    </source>
</evidence>
<dbReference type="STRING" id="477974.Daud_0065"/>
<dbReference type="FunFam" id="1.10.10.10:FF:000001">
    <property type="entry name" value="LysR family transcriptional regulator"/>
    <property type="match status" value="1"/>
</dbReference>
<evidence type="ECO:0000256" key="1">
    <source>
        <dbReference type="ARBA" id="ARBA00009437"/>
    </source>
</evidence>
<dbReference type="InterPro" id="IPR036388">
    <property type="entry name" value="WH-like_DNA-bd_sf"/>
</dbReference>
<dbReference type="InterPro" id="IPR005119">
    <property type="entry name" value="LysR_subst-bd"/>
</dbReference>
<dbReference type="GO" id="GO:0003700">
    <property type="term" value="F:DNA-binding transcription factor activity"/>
    <property type="evidence" value="ECO:0007669"/>
    <property type="project" value="InterPro"/>
</dbReference>
<dbReference type="PRINTS" id="PR00039">
    <property type="entry name" value="HTHLYSR"/>
</dbReference>
<organism evidence="6 7">
    <name type="scientific">Desulforudis audaxviator (strain MP104C)</name>
    <dbReference type="NCBI Taxonomy" id="477974"/>
    <lineage>
        <taxon>Bacteria</taxon>
        <taxon>Bacillati</taxon>
        <taxon>Bacillota</taxon>
        <taxon>Clostridia</taxon>
        <taxon>Thermoanaerobacterales</taxon>
        <taxon>Candidatus Desulforudaceae</taxon>
        <taxon>Candidatus Desulforudis</taxon>
    </lineage>
</organism>
<dbReference type="OrthoDB" id="9785745at2"/>
<dbReference type="GO" id="GO:0000976">
    <property type="term" value="F:transcription cis-regulatory region binding"/>
    <property type="evidence" value="ECO:0007669"/>
    <property type="project" value="TreeGrafter"/>
</dbReference>
<evidence type="ECO:0000256" key="3">
    <source>
        <dbReference type="ARBA" id="ARBA00023125"/>
    </source>
</evidence>
<dbReference type="Pfam" id="PF03466">
    <property type="entry name" value="LysR_substrate"/>
    <property type="match status" value="1"/>
</dbReference>
<dbReference type="HOGENOM" id="CLU_039613_6_1_9"/>
<gene>
    <name evidence="6" type="ordered locus">Daud_0065</name>
</gene>
<evidence type="ECO:0000256" key="2">
    <source>
        <dbReference type="ARBA" id="ARBA00023015"/>
    </source>
</evidence>
<dbReference type="Pfam" id="PF00126">
    <property type="entry name" value="HTH_1"/>
    <property type="match status" value="1"/>
</dbReference>
<dbReference type="CDD" id="cd08420">
    <property type="entry name" value="PBP2_CysL_like"/>
    <property type="match status" value="1"/>
</dbReference>
<dbReference type="Gene3D" id="3.40.190.290">
    <property type="match status" value="1"/>
</dbReference>
<dbReference type="SUPFAM" id="SSF53850">
    <property type="entry name" value="Periplasmic binding protein-like II"/>
    <property type="match status" value="1"/>
</dbReference>
<reference evidence="7" key="1">
    <citation type="submission" date="2007-10" db="EMBL/GenBank/DDBJ databases">
        <title>Complete sequence of chromosome of Desulforudis audaxviator MP104C.</title>
        <authorList>
            <person name="Copeland A."/>
            <person name="Lucas S."/>
            <person name="Lapidus A."/>
            <person name="Barry K."/>
            <person name="Glavina del Rio T."/>
            <person name="Dalin E."/>
            <person name="Tice H."/>
            <person name="Bruce D."/>
            <person name="Pitluck S."/>
            <person name="Lowry S.R."/>
            <person name="Larimer F."/>
            <person name="Land M.L."/>
            <person name="Hauser L."/>
            <person name="Kyrpides N."/>
            <person name="Ivanova N.N."/>
            <person name="Richardson P."/>
        </authorList>
    </citation>
    <scope>NUCLEOTIDE SEQUENCE [LARGE SCALE GENOMIC DNA]</scope>
    <source>
        <strain evidence="7">MP104C</strain>
    </source>
</reference>
<dbReference type="KEGG" id="dau:Daud_0065"/>
<keyword evidence="3" id="KW-0238">DNA-binding</keyword>
<protein>
    <submittedName>
        <fullName evidence="6">Transcriptional regulator, LysR family</fullName>
    </submittedName>
</protein>
<comment type="similarity">
    <text evidence="1">Belongs to the LysR transcriptional regulatory family.</text>
</comment>
<dbReference type="InterPro" id="IPR047788">
    <property type="entry name" value="LysR-like_Sec_metab"/>
</dbReference>
<feature type="domain" description="HTH lysR-type" evidence="5">
    <location>
        <begin position="1"/>
        <end position="58"/>
    </location>
</feature>
<dbReference type="PANTHER" id="PTHR30126:SF40">
    <property type="entry name" value="HTH-TYPE TRANSCRIPTIONAL REGULATOR GLTR"/>
    <property type="match status" value="1"/>
</dbReference>
<keyword evidence="7" id="KW-1185">Reference proteome</keyword>
<dbReference type="SUPFAM" id="SSF46785">
    <property type="entry name" value="Winged helix' DNA-binding domain"/>
    <property type="match status" value="1"/>
</dbReference>
<accession>B1I114</accession>